<evidence type="ECO:0000256" key="6">
    <source>
        <dbReference type="ARBA" id="ARBA00022989"/>
    </source>
</evidence>
<feature type="transmembrane region" description="Helical" evidence="8">
    <location>
        <begin position="71"/>
        <end position="90"/>
    </location>
</feature>
<dbReference type="Pfam" id="PF01925">
    <property type="entry name" value="TauE"/>
    <property type="match status" value="1"/>
</dbReference>
<gene>
    <name evidence="9" type="ORF">EBO15_07750</name>
</gene>
<comment type="subcellular location">
    <subcellularLocation>
        <location evidence="1 8">Cell membrane</location>
        <topology evidence="1 8">Multi-pass membrane protein</topology>
    </subcellularLocation>
</comment>
<reference evidence="9 10" key="1">
    <citation type="submission" date="2018-10" db="EMBL/GenBank/DDBJ databases">
        <title>Isolation from soil.</title>
        <authorList>
            <person name="Hu J."/>
        </authorList>
    </citation>
    <scope>NUCLEOTIDE SEQUENCE [LARGE SCALE GENOMIC DNA]</scope>
    <source>
        <strain evidence="9 10">NEAU-Ht49</strain>
    </source>
</reference>
<evidence type="ECO:0000256" key="4">
    <source>
        <dbReference type="ARBA" id="ARBA00022475"/>
    </source>
</evidence>
<feature type="transmembrane region" description="Helical" evidence="8">
    <location>
        <begin position="42"/>
        <end position="59"/>
    </location>
</feature>
<evidence type="ECO:0000256" key="5">
    <source>
        <dbReference type="ARBA" id="ARBA00022692"/>
    </source>
</evidence>
<keyword evidence="3" id="KW-0813">Transport</keyword>
<evidence type="ECO:0000313" key="9">
    <source>
        <dbReference type="EMBL" id="RMI46112.1"/>
    </source>
</evidence>
<dbReference type="InterPro" id="IPR002781">
    <property type="entry name" value="TM_pro_TauE-like"/>
</dbReference>
<dbReference type="RefSeq" id="WP_122193634.1">
    <property type="nucleotide sequence ID" value="NZ_JBHSKC010000013.1"/>
</dbReference>
<keyword evidence="6 8" id="KW-1133">Transmembrane helix</keyword>
<feature type="transmembrane region" description="Helical" evidence="8">
    <location>
        <begin position="96"/>
        <end position="113"/>
    </location>
</feature>
<feature type="transmembrane region" description="Helical" evidence="8">
    <location>
        <begin position="164"/>
        <end position="184"/>
    </location>
</feature>
<keyword evidence="7 8" id="KW-0472">Membrane</keyword>
<dbReference type="InterPro" id="IPR052017">
    <property type="entry name" value="TSUP"/>
</dbReference>
<protein>
    <recommendedName>
        <fullName evidence="8">Probable membrane transporter protein</fullName>
    </recommendedName>
</protein>
<evidence type="ECO:0000256" key="8">
    <source>
        <dbReference type="RuleBase" id="RU363041"/>
    </source>
</evidence>
<comment type="similarity">
    <text evidence="2 8">Belongs to the 4-toluene sulfonate uptake permease (TSUP) (TC 2.A.102) family.</text>
</comment>
<dbReference type="PANTHER" id="PTHR30269">
    <property type="entry name" value="TRANSMEMBRANE PROTEIN YFCA"/>
    <property type="match status" value="1"/>
</dbReference>
<dbReference type="AlphaFoldDB" id="A0A3M2M9G5"/>
<dbReference type="GO" id="GO:0005886">
    <property type="term" value="C:plasma membrane"/>
    <property type="evidence" value="ECO:0007669"/>
    <property type="project" value="UniProtKB-SubCell"/>
</dbReference>
<feature type="transmembrane region" description="Helical" evidence="8">
    <location>
        <begin position="215"/>
        <end position="233"/>
    </location>
</feature>
<dbReference type="PANTHER" id="PTHR30269:SF37">
    <property type="entry name" value="MEMBRANE TRANSPORTER PROTEIN"/>
    <property type="match status" value="1"/>
</dbReference>
<keyword evidence="10" id="KW-1185">Reference proteome</keyword>
<dbReference type="OrthoDB" id="3872971at2"/>
<evidence type="ECO:0000313" key="10">
    <source>
        <dbReference type="Proteomes" id="UP000282674"/>
    </source>
</evidence>
<comment type="caution">
    <text evidence="9">The sequence shown here is derived from an EMBL/GenBank/DDBJ whole genome shotgun (WGS) entry which is preliminary data.</text>
</comment>
<accession>A0A3M2M9G5</accession>
<dbReference type="Proteomes" id="UP000282674">
    <property type="component" value="Unassembled WGS sequence"/>
</dbReference>
<keyword evidence="4 8" id="KW-1003">Cell membrane</keyword>
<evidence type="ECO:0000256" key="3">
    <source>
        <dbReference type="ARBA" id="ARBA00022448"/>
    </source>
</evidence>
<evidence type="ECO:0000256" key="7">
    <source>
        <dbReference type="ARBA" id="ARBA00023136"/>
    </source>
</evidence>
<keyword evidence="5 8" id="KW-0812">Transmembrane</keyword>
<sequence>MSGVEVVAVAAVAVGAFAQAATGMGFSLVAAPALIAAFGPHRGVPAVLVLAVLASLLPLSRDWRHARPRDAGSLLVPTLLATPVVAWLLSGVDTRVVAVAAGCGVLLGVALLARGLRSSFLLRPAGAWLTGLGSAGLNVIGGVGGPPIGLYAANAGWPPRESRATLQVFFLVQNVATAAVLGFVLPPWPAVPALAVGAAIGMVLAPRMPPAATRTGVLVVSCVGALALIVNALT</sequence>
<evidence type="ECO:0000256" key="1">
    <source>
        <dbReference type="ARBA" id="ARBA00004651"/>
    </source>
</evidence>
<dbReference type="EMBL" id="RFFG01000010">
    <property type="protein sequence ID" value="RMI46112.1"/>
    <property type="molecule type" value="Genomic_DNA"/>
</dbReference>
<evidence type="ECO:0000256" key="2">
    <source>
        <dbReference type="ARBA" id="ARBA00009142"/>
    </source>
</evidence>
<proteinExistence type="inferred from homology"/>
<name>A0A3M2M9G5_9ACTN</name>
<organism evidence="9 10">
    <name type="scientific">Actinomadura harenae</name>
    <dbReference type="NCBI Taxonomy" id="2483351"/>
    <lineage>
        <taxon>Bacteria</taxon>
        <taxon>Bacillati</taxon>
        <taxon>Actinomycetota</taxon>
        <taxon>Actinomycetes</taxon>
        <taxon>Streptosporangiales</taxon>
        <taxon>Thermomonosporaceae</taxon>
        <taxon>Actinomadura</taxon>
    </lineage>
</organism>